<dbReference type="EMBL" id="QBMC01000172">
    <property type="protein sequence ID" value="PZO11725.1"/>
    <property type="molecule type" value="Genomic_DNA"/>
</dbReference>
<evidence type="ECO:0000313" key="1">
    <source>
        <dbReference type="EMBL" id="PZO11725.1"/>
    </source>
</evidence>
<dbReference type="Proteomes" id="UP000249354">
    <property type="component" value="Unassembled WGS sequence"/>
</dbReference>
<dbReference type="Pfam" id="PF13267">
    <property type="entry name" value="DUF4058"/>
    <property type="match status" value="1"/>
</dbReference>
<evidence type="ECO:0008006" key="3">
    <source>
        <dbReference type="Google" id="ProtNLM"/>
    </source>
</evidence>
<name>A0A2W4VQ21_9CYAN</name>
<organism evidence="1 2">
    <name type="scientific">Leptolyngbya foveolarum</name>
    <dbReference type="NCBI Taxonomy" id="47253"/>
    <lineage>
        <taxon>Bacteria</taxon>
        <taxon>Bacillati</taxon>
        <taxon>Cyanobacteriota</taxon>
        <taxon>Cyanophyceae</taxon>
        <taxon>Leptolyngbyales</taxon>
        <taxon>Leptolyngbyaceae</taxon>
        <taxon>Leptolyngbya group</taxon>
        <taxon>Leptolyngbya</taxon>
    </lineage>
</organism>
<accession>A0A2W4VQ21</accession>
<reference evidence="1 2" key="2">
    <citation type="submission" date="2018-06" db="EMBL/GenBank/DDBJ databases">
        <title>Metagenomic assembly of (sub)arctic Cyanobacteria and their associated microbiome from non-axenic cultures.</title>
        <authorList>
            <person name="Baurain D."/>
        </authorList>
    </citation>
    <scope>NUCLEOTIDE SEQUENCE [LARGE SCALE GENOMIC DNA]</scope>
    <source>
        <strain evidence="1">ULC129bin1</strain>
    </source>
</reference>
<reference evidence="2" key="1">
    <citation type="submission" date="2018-04" db="EMBL/GenBank/DDBJ databases">
        <authorList>
            <person name="Cornet L."/>
        </authorList>
    </citation>
    <scope>NUCLEOTIDE SEQUENCE [LARGE SCALE GENOMIC DNA]</scope>
</reference>
<dbReference type="InterPro" id="IPR025132">
    <property type="entry name" value="DUF4058"/>
</dbReference>
<protein>
    <recommendedName>
        <fullName evidence="3">DUF4058 domain-containing protein</fullName>
    </recommendedName>
</protein>
<sequence>MLAIANRIAPKLRPHYYVEVETRSYMDTPESDLLIGIPDAVILSNSQNSQPLEAFVAAKVSNVVVRTTPQTVTLPIPIEIRERYLEVREAGSDRVVTAIEMLSPTNKRKGKGRDIYETKRAAVLSSASHFVEIDLLRSRSPFPIVGASSIGDYYVLVSRTSNRPKAQPYAFMLREHSLSFYYRLKTQMRL</sequence>
<gene>
    <name evidence="1" type="ORF">DCF25_18855</name>
</gene>
<dbReference type="AlphaFoldDB" id="A0A2W4VQ21"/>
<proteinExistence type="predicted"/>
<comment type="caution">
    <text evidence="1">The sequence shown here is derived from an EMBL/GenBank/DDBJ whole genome shotgun (WGS) entry which is preliminary data.</text>
</comment>
<evidence type="ECO:0000313" key="2">
    <source>
        <dbReference type="Proteomes" id="UP000249354"/>
    </source>
</evidence>